<evidence type="ECO:0000256" key="3">
    <source>
        <dbReference type="ARBA" id="ARBA00010617"/>
    </source>
</evidence>
<comment type="subcellular location">
    <subcellularLocation>
        <location evidence="2">Membrane</location>
    </subcellularLocation>
</comment>
<evidence type="ECO:0000256" key="11">
    <source>
        <dbReference type="ARBA" id="ARBA00023136"/>
    </source>
</evidence>
<keyword evidence="14" id="KW-1185">Reference proteome</keyword>
<evidence type="ECO:0000256" key="10">
    <source>
        <dbReference type="ARBA" id="ARBA00023033"/>
    </source>
</evidence>
<sequence>MASIEALGAFAAGSLAFWIFFHRGEHFLYPVRYIQSVTVTTLAGTIFLTSSTKITFREALTASVYLAGIFLAGTYANCAMYRLFLNPLNKIPGPYLARLSKFNHVFQNKNLNAHHKLLEMHEKYGKFVRIGPNDISVIDADGTEVVSSPKSKCTKGPWYDQDAPLSSLHTTRDRGIHDRRRRVWAPAFSDRALRGYEVRVQTFNDLLIMKLTETKGQPVDATNLLNLYSFDTMGDLAFGKDFGMLEKGEVHWAIKLLNEGMTPAGLQFPTWFFRLVIAIPGAAKGYWQFIDFCTEALENRIAVHDKTDPGRPDITQTLIDHYQKSDNQKQLWPMLCGDSRLIIVAGSDTTAATLTHLFYHLAGKPEWQKQLRDEIQQIKLDNRLAGHVIPDQWLKEAPVINGLINETLRLNPPVPSGVFRKTPPEGVMIGHTFVPGDTNIQMPQYVMSRSPDNYSQPTSFVPERWYSKPEMIKHKDAFAPFSTGPFGCIGKNLAYMEVRTITTQIVDQFDVSFAPGEDGSKLLMQSRDHFTMGLKELNLCFKWRNEVKMEENAV</sequence>
<proteinExistence type="inferred from homology"/>
<keyword evidence="11 12" id="KW-0472">Membrane</keyword>
<evidence type="ECO:0000256" key="2">
    <source>
        <dbReference type="ARBA" id="ARBA00004370"/>
    </source>
</evidence>
<dbReference type="PRINTS" id="PR00463">
    <property type="entry name" value="EP450I"/>
</dbReference>
<keyword evidence="6" id="KW-0479">Metal-binding</keyword>
<dbReference type="PRINTS" id="PR00385">
    <property type="entry name" value="P450"/>
</dbReference>
<evidence type="ECO:0000256" key="12">
    <source>
        <dbReference type="SAM" id="Phobius"/>
    </source>
</evidence>
<dbReference type="EMBL" id="JAVRRG010000061">
    <property type="protein sequence ID" value="KAK5092269.1"/>
    <property type="molecule type" value="Genomic_DNA"/>
</dbReference>
<dbReference type="InterPro" id="IPR036396">
    <property type="entry name" value="Cyt_P450_sf"/>
</dbReference>
<gene>
    <name evidence="13" type="ORF">LTR24_005406</name>
</gene>
<comment type="caution">
    <text evidence="13">The sequence shown here is derived from an EMBL/GenBank/DDBJ whole genome shotgun (WGS) entry which is preliminary data.</text>
</comment>
<evidence type="ECO:0000313" key="13">
    <source>
        <dbReference type="EMBL" id="KAK5092269.1"/>
    </source>
</evidence>
<dbReference type="PANTHER" id="PTHR24305">
    <property type="entry name" value="CYTOCHROME P450"/>
    <property type="match status" value="1"/>
</dbReference>
<protein>
    <recommendedName>
        <fullName evidence="15">Cytochrome P450</fullName>
    </recommendedName>
</protein>
<evidence type="ECO:0000313" key="14">
    <source>
        <dbReference type="Proteomes" id="UP001345013"/>
    </source>
</evidence>
<dbReference type="CDD" id="cd11061">
    <property type="entry name" value="CYP67-like"/>
    <property type="match status" value="1"/>
</dbReference>
<dbReference type="Gene3D" id="1.10.630.10">
    <property type="entry name" value="Cytochrome P450"/>
    <property type="match status" value="1"/>
</dbReference>
<accession>A0ABR0K960</accession>
<reference evidence="13 14" key="1">
    <citation type="submission" date="2023-08" db="EMBL/GenBank/DDBJ databases">
        <title>Black Yeasts Isolated from many extreme environments.</title>
        <authorList>
            <person name="Coleine C."/>
            <person name="Stajich J.E."/>
            <person name="Selbmann L."/>
        </authorList>
    </citation>
    <scope>NUCLEOTIDE SEQUENCE [LARGE SCALE GENOMIC DNA]</scope>
    <source>
        <strain evidence="13 14">CCFEE 5885</strain>
    </source>
</reference>
<evidence type="ECO:0000256" key="5">
    <source>
        <dbReference type="ARBA" id="ARBA00022692"/>
    </source>
</evidence>
<dbReference type="InterPro" id="IPR001128">
    <property type="entry name" value="Cyt_P450"/>
</dbReference>
<evidence type="ECO:0000256" key="6">
    <source>
        <dbReference type="ARBA" id="ARBA00022723"/>
    </source>
</evidence>
<organism evidence="13 14">
    <name type="scientific">Lithohypha guttulata</name>
    <dbReference type="NCBI Taxonomy" id="1690604"/>
    <lineage>
        <taxon>Eukaryota</taxon>
        <taxon>Fungi</taxon>
        <taxon>Dikarya</taxon>
        <taxon>Ascomycota</taxon>
        <taxon>Pezizomycotina</taxon>
        <taxon>Eurotiomycetes</taxon>
        <taxon>Chaetothyriomycetidae</taxon>
        <taxon>Chaetothyriales</taxon>
        <taxon>Trichomeriaceae</taxon>
        <taxon>Lithohypha</taxon>
    </lineage>
</organism>
<evidence type="ECO:0000256" key="9">
    <source>
        <dbReference type="ARBA" id="ARBA00023004"/>
    </source>
</evidence>
<dbReference type="Proteomes" id="UP001345013">
    <property type="component" value="Unassembled WGS sequence"/>
</dbReference>
<evidence type="ECO:0000256" key="8">
    <source>
        <dbReference type="ARBA" id="ARBA00023002"/>
    </source>
</evidence>
<keyword evidence="8" id="KW-0560">Oxidoreductase</keyword>
<dbReference type="InterPro" id="IPR002401">
    <property type="entry name" value="Cyt_P450_E_grp-I"/>
</dbReference>
<evidence type="ECO:0008006" key="15">
    <source>
        <dbReference type="Google" id="ProtNLM"/>
    </source>
</evidence>
<feature type="transmembrane region" description="Helical" evidence="12">
    <location>
        <begin position="33"/>
        <end position="50"/>
    </location>
</feature>
<keyword evidence="4" id="KW-0349">Heme</keyword>
<keyword evidence="10" id="KW-0503">Monooxygenase</keyword>
<feature type="transmembrane region" description="Helical" evidence="12">
    <location>
        <begin position="6"/>
        <end position="21"/>
    </location>
</feature>
<dbReference type="InterPro" id="IPR050121">
    <property type="entry name" value="Cytochrome_P450_monoxygenase"/>
</dbReference>
<evidence type="ECO:0000256" key="7">
    <source>
        <dbReference type="ARBA" id="ARBA00022989"/>
    </source>
</evidence>
<evidence type="ECO:0000256" key="1">
    <source>
        <dbReference type="ARBA" id="ARBA00001971"/>
    </source>
</evidence>
<dbReference type="Pfam" id="PF00067">
    <property type="entry name" value="p450"/>
    <property type="match status" value="1"/>
</dbReference>
<dbReference type="SUPFAM" id="SSF48264">
    <property type="entry name" value="Cytochrome P450"/>
    <property type="match status" value="1"/>
</dbReference>
<feature type="transmembrane region" description="Helical" evidence="12">
    <location>
        <begin position="62"/>
        <end position="84"/>
    </location>
</feature>
<evidence type="ECO:0000256" key="4">
    <source>
        <dbReference type="ARBA" id="ARBA00022617"/>
    </source>
</evidence>
<name>A0ABR0K960_9EURO</name>
<comment type="similarity">
    <text evidence="3">Belongs to the cytochrome P450 family.</text>
</comment>
<keyword evidence="5 12" id="KW-0812">Transmembrane</keyword>
<comment type="cofactor">
    <cofactor evidence="1">
        <name>heme</name>
        <dbReference type="ChEBI" id="CHEBI:30413"/>
    </cofactor>
</comment>
<keyword evidence="9" id="KW-0408">Iron</keyword>
<keyword evidence="7 12" id="KW-1133">Transmembrane helix</keyword>
<dbReference type="PANTHER" id="PTHR24305:SF112">
    <property type="entry name" value="L-ORNITHINE-N5-MONOOXYGENASE (EUROFUNG)"/>
    <property type="match status" value="1"/>
</dbReference>